<keyword evidence="3 6" id="KW-0378">Hydrolase</keyword>
<dbReference type="GO" id="GO:0009253">
    <property type="term" value="P:peptidoglycan catabolic process"/>
    <property type="evidence" value="ECO:0007669"/>
    <property type="project" value="InterPro"/>
</dbReference>
<dbReference type="EC" id="3.5.1.28" evidence="2"/>
<dbReference type="GO" id="GO:0008745">
    <property type="term" value="F:N-acetylmuramoyl-L-alanine amidase activity"/>
    <property type="evidence" value="ECO:0007669"/>
    <property type="project" value="UniProtKB-EC"/>
</dbReference>
<gene>
    <name evidence="6" type="ORF">OG626_24060</name>
</gene>
<dbReference type="AlphaFoldDB" id="A0AAU3GWW5"/>
<dbReference type="PANTHER" id="PTHR30417:SF1">
    <property type="entry name" value="N-ACETYLMURAMOYL-L-ALANINE AMIDASE AMID"/>
    <property type="match status" value="1"/>
</dbReference>
<protein>
    <recommendedName>
        <fullName evidence="2">N-acetylmuramoyl-L-alanine amidase</fullName>
        <ecNumber evidence="2">3.5.1.28</ecNumber>
    </recommendedName>
</protein>
<dbReference type="Gene3D" id="3.40.80.10">
    <property type="entry name" value="Peptidoglycan recognition protein-like"/>
    <property type="match status" value="1"/>
</dbReference>
<dbReference type="SUPFAM" id="SSF53955">
    <property type="entry name" value="Lysozyme-like"/>
    <property type="match status" value="1"/>
</dbReference>
<dbReference type="SUPFAM" id="SSF55846">
    <property type="entry name" value="N-acetylmuramoyl-L-alanine amidase-like"/>
    <property type="match status" value="1"/>
</dbReference>
<reference evidence="6" key="1">
    <citation type="submission" date="2022-10" db="EMBL/GenBank/DDBJ databases">
        <title>The complete genomes of actinobacterial strains from the NBC collection.</title>
        <authorList>
            <person name="Joergensen T.S."/>
            <person name="Alvarez Arevalo M."/>
            <person name="Sterndorff E.B."/>
            <person name="Faurdal D."/>
            <person name="Vuksanovic O."/>
            <person name="Mourched A.-S."/>
            <person name="Charusanti P."/>
            <person name="Shaw S."/>
            <person name="Blin K."/>
            <person name="Weber T."/>
        </authorList>
    </citation>
    <scope>NUCLEOTIDE SEQUENCE</scope>
    <source>
        <strain evidence="6">NBC_01401</strain>
    </source>
</reference>
<comment type="catalytic activity">
    <reaction evidence="1">
        <text>Hydrolyzes the link between N-acetylmuramoyl residues and L-amino acid residues in certain cell-wall glycopeptides.</text>
        <dbReference type="EC" id="3.5.1.28"/>
    </reaction>
</comment>
<dbReference type="PANTHER" id="PTHR30417">
    <property type="entry name" value="N-ACETYLMURAMOYL-L-ALANINE AMIDASE AMID"/>
    <property type="match status" value="1"/>
</dbReference>
<dbReference type="GO" id="GO:0009254">
    <property type="term" value="P:peptidoglycan turnover"/>
    <property type="evidence" value="ECO:0007669"/>
    <property type="project" value="TreeGrafter"/>
</dbReference>
<dbReference type="GO" id="GO:0071555">
    <property type="term" value="P:cell wall organization"/>
    <property type="evidence" value="ECO:0007669"/>
    <property type="project" value="UniProtKB-KW"/>
</dbReference>
<evidence type="ECO:0000313" key="6">
    <source>
        <dbReference type="EMBL" id="WTY97742.1"/>
    </source>
</evidence>
<dbReference type="InterPro" id="IPR036505">
    <property type="entry name" value="Amidase/PGRP_sf"/>
</dbReference>
<sequence length="645" mass="68136">MTKDAHMHRKRALLRHPVAIAAATVVVAGAIVVPVVAQATQSDAPADTALQRDFEAAAAEYDVPQEVLMAVAYQQSAWDTHQGQHSASGGYGPMHLTDVTPEMIDGGAAGTAGRAEAKELAKGEAKHTVQTAARLTGLPADELRSSASANVRGGAALLASYQKELNGKTSGDPGDWYGAVARYSRSTARQGATQFADRVFATLKKGVARKTSDGQKMRLTADNGAAPVTSQVDKLKLSAAATADTECPATLDCTYVPAAAGNGQASDRPANDARIDRIIIHDTESPYESAIATFQDPASGTSAHYVVRSSDGAVTQMVPTKNLGFHAGNYSTNLHSVGIENEGYAAHGATWYTESQYRSSAELVKYLAKRYDIPLDRQHIVGHDNVPAPADDFVNDQHWDPGPSWDWQRFMDLVGAPVDGEHGVGEVGSAVTIAPGFTDNEQTMEVCPEDDGSGATEECGTVKQASNFVRLRTEPEADAPLFGEQTIHPDNGTGTDRISDWGATAQAGQQFVVADLKGDWTAIWFSGSKLWFHNPDGANTVPASDATIVSPSGDKALEMYGTNYPDADEYPADSSPSTQAPLSMYSVPAGQAYVAASAPAPTDDFLPSSGKVVIGAKKMYTIQYSHKNVLVYADQVSTVEGPSGT</sequence>
<evidence type="ECO:0000256" key="4">
    <source>
        <dbReference type="ARBA" id="ARBA00023316"/>
    </source>
</evidence>
<accession>A0AAU3GWW5</accession>
<organism evidence="6">
    <name type="scientific">Streptomyces sp. NBC_01401</name>
    <dbReference type="NCBI Taxonomy" id="2903854"/>
    <lineage>
        <taxon>Bacteria</taxon>
        <taxon>Bacillati</taxon>
        <taxon>Actinomycetota</taxon>
        <taxon>Actinomycetes</taxon>
        <taxon>Kitasatosporales</taxon>
        <taxon>Streptomycetaceae</taxon>
        <taxon>Streptomyces</taxon>
    </lineage>
</organism>
<dbReference type="InterPro" id="IPR002502">
    <property type="entry name" value="Amidase_domain"/>
</dbReference>
<keyword evidence="4" id="KW-0961">Cell wall biogenesis/degradation</keyword>
<evidence type="ECO:0000259" key="5">
    <source>
        <dbReference type="SMART" id="SM00644"/>
    </source>
</evidence>
<evidence type="ECO:0000256" key="3">
    <source>
        <dbReference type="ARBA" id="ARBA00022801"/>
    </source>
</evidence>
<dbReference type="SMART" id="SM00644">
    <property type="entry name" value="Ami_2"/>
    <property type="match status" value="1"/>
</dbReference>
<dbReference type="InterPro" id="IPR051206">
    <property type="entry name" value="NAMLAA_amidase_2"/>
</dbReference>
<dbReference type="CDD" id="cd06583">
    <property type="entry name" value="PGRP"/>
    <property type="match status" value="1"/>
</dbReference>
<feature type="domain" description="N-acetylmuramoyl-L-alanine amidase" evidence="5">
    <location>
        <begin position="263"/>
        <end position="402"/>
    </location>
</feature>
<name>A0AAU3GWW5_9ACTN</name>
<proteinExistence type="predicted"/>
<dbReference type="Gene3D" id="1.10.530.10">
    <property type="match status" value="1"/>
</dbReference>
<evidence type="ECO:0000256" key="1">
    <source>
        <dbReference type="ARBA" id="ARBA00001561"/>
    </source>
</evidence>
<dbReference type="InterPro" id="IPR023346">
    <property type="entry name" value="Lysozyme-like_dom_sf"/>
</dbReference>
<evidence type="ECO:0000256" key="2">
    <source>
        <dbReference type="ARBA" id="ARBA00011901"/>
    </source>
</evidence>
<dbReference type="Pfam" id="PF01510">
    <property type="entry name" value="Amidase_2"/>
    <property type="match status" value="1"/>
</dbReference>
<dbReference type="FunFam" id="3.40.80.10:FF:000006">
    <property type="entry name" value="N-acetylmuramoyl-L-alanine amidase"/>
    <property type="match status" value="1"/>
</dbReference>
<dbReference type="EMBL" id="CP109535">
    <property type="protein sequence ID" value="WTY97742.1"/>
    <property type="molecule type" value="Genomic_DNA"/>
</dbReference>